<name>A0A1I8AZQ2_MELHA</name>
<feature type="compositionally biased region" description="Low complexity" evidence="1">
    <location>
        <begin position="16"/>
        <end position="39"/>
    </location>
</feature>
<evidence type="ECO:0000313" key="2">
    <source>
        <dbReference type="Proteomes" id="UP000095281"/>
    </source>
</evidence>
<feature type="region of interest" description="Disordered" evidence="1">
    <location>
        <begin position="1"/>
        <end position="39"/>
    </location>
</feature>
<evidence type="ECO:0000313" key="3">
    <source>
        <dbReference type="WBParaSite" id="MhA1_Contig1101.frz3.gene11"/>
    </source>
</evidence>
<evidence type="ECO:0000256" key="1">
    <source>
        <dbReference type="SAM" id="MobiDB-lite"/>
    </source>
</evidence>
<dbReference type="WBParaSite" id="MhA1_Contig1101.frz3.gene11">
    <property type="protein sequence ID" value="MhA1_Contig1101.frz3.gene11"/>
    <property type="gene ID" value="MhA1_Contig1101.frz3.gene11"/>
</dbReference>
<sequence length="117" mass="12551">MAEPPPPAAGAPPPATARAPSVAPKKGARAATSSSSGARLGVRDAEIKSLTDVRPALAKWLLRQDYLFGELEKISGLDREKLFYIFCGFFSVYMVAGPGCGCRLQSDWFWLSSVLFG</sequence>
<proteinExistence type="predicted"/>
<protein>
    <submittedName>
        <fullName evidence="3">FH2 domain-containing protein</fullName>
    </submittedName>
</protein>
<keyword evidence="2" id="KW-1185">Reference proteome</keyword>
<reference evidence="3" key="1">
    <citation type="submission" date="2016-11" db="UniProtKB">
        <authorList>
            <consortium name="WormBaseParasite"/>
        </authorList>
    </citation>
    <scope>IDENTIFICATION</scope>
</reference>
<organism evidence="2 3">
    <name type="scientific">Meloidogyne hapla</name>
    <name type="common">Root-knot nematode worm</name>
    <dbReference type="NCBI Taxonomy" id="6305"/>
    <lineage>
        <taxon>Eukaryota</taxon>
        <taxon>Metazoa</taxon>
        <taxon>Ecdysozoa</taxon>
        <taxon>Nematoda</taxon>
        <taxon>Chromadorea</taxon>
        <taxon>Rhabditida</taxon>
        <taxon>Tylenchina</taxon>
        <taxon>Tylenchomorpha</taxon>
        <taxon>Tylenchoidea</taxon>
        <taxon>Meloidogynidae</taxon>
        <taxon>Meloidogyninae</taxon>
        <taxon>Meloidogyne</taxon>
    </lineage>
</organism>
<accession>A0A1I8AZQ2</accession>
<dbReference type="AlphaFoldDB" id="A0A1I8AZQ2"/>
<feature type="compositionally biased region" description="Pro residues" evidence="1">
    <location>
        <begin position="1"/>
        <end position="15"/>
    </location>
</feature>
<dbReference type="Proteomes" id="UP000095281">
    <property type="component" value="Unplaced"/>
</dbReference>